<dbReference type="EMBL" id="JABFOR010000018">
    <property type="protein sequence ID" value="NOJ71839.1"/>
    <property type="molecule type" value="Genomic_DNA"/>
</dbReference>
<evidence type="ECO:0000313" key="3">
    <source>
        <dbReference type="Proteomes" id="UP000552038"/>
    </source>
</evidence>
<evidence type="ECO:0000256" key="1">
    <source>
        <dbReference type="SAM" id="SignalP"/>
    </source>
</evidence>
<accession>A0AAP6ZXJ8</accession>
<name>A0AAP6ZXJ8_PAEAL</name>
<gene>
    <name evidence="2" type="ORF">HMI46_14895</name>
</gene>
<dbReference type="AlphaFoldDB" id="A0AAP6ZXJ8"/>
<reference evidence="2 3" key="1">
    <citation type="submission" date="2020-05" db="EMBL/GenBank/DDBJ databases">
        <title>Whole genome sequencing and identification of novel metabolites from Paenibacillus alvei strain JR949.</title>
        <authorList>
            <person name="Rajendhran J."/>
            <person name="Sree Pranav P."/>
            <person name="Mahalakshmi B."/>
            <person name="Karthikeyan R."/>
        </authorList>
    </citation>
    <scope>NUCLEOTIDE SEQUENCE [LARGE SCALE GENOMIC DNA]</scope>
    <source>
        <strain evidence="2 3">JR949</strain>
    </source>
</reference>
<evidence type="ECO:0000313" key="2">
    <source>
        <dbReference type="EMBL" id="NOJ71839.1"/>
    </source>
</evidence>
<dbReference type="RefSeq" id="WP_171417313.1">
    <property type="nucleotide sequence ID" value="NZ_JABFOR010000018.1"/>
</dbReference>
<feature type="signal peptide" evidence="1">
    <location>
        <begin position="1"/>
        <end position="22"/>
    </location>
</feature>
<protein>
    <submittedName>
        <fullName evidence="2">Uncharacterized protein</fullName>
    </submittedName>
</protein>
<proteinExistence type="predicted"/>
<feature type="chain" id="PRO_5042990131" evidence="1">
    <location>
        <begin position="23"/>
        <end position="153"/>
    </location>
</feature>
<sequence length="153" mass="17345">MKKFVALTIAATLSLTGQVVQAAPQAAPASVDSTNLVEKQSPPPDTKYIEHVLLWSTGGYNYFEVSIREVETNREIAHQKVYPTDRFQTKFNINNSLLVEGNSYRINISAFNDRIKPPRPIARGNLTYKVNKLYTYKDGETAQINIDLKRVLW</sequence>
<organism evidence="2 3">
    <name type="scientific">Paenibacillus alvei</name>
    <name type="common">Bacillus alvei</name>
    <dbReference type="NCBI Taxonomy" id="44250"/>
    <lineage>
        <taxon>Bacteria</taxon>
        <taxon>Bacillati</taxon>
        <taxon>Bacillota</taxon>
        <taxon>Bacilli</taxon>
        <taxon>Bacillales</taxon>
        <taxon>Paenibacillaceae</taxon>
        <taxon>Paenibacillus</taxon>
    </lineage>
</organism>
<keyword evidence="1" id="KW-0732">Signal</keyword>
<comment type="caution">
    <text evidence="2">The sequence shown here is derived from an EMBL/GenBank/DDBJ whole genome shotgun (WGS) entry which is preliminary data.</text>
</comment>
<dbReference type="Proteomes" id="UP000552038">
    <property type="component" value="Unassembled WGS sequence"/>
</dbReference>